<evidence type="ECO:0000256" key="5">
    <source>
        <dbReference type="ARBA" id="ARBA00022553"/>
    </source>
</evidence>
<feature type="transmembrane region" description="Helical" evidence="14">
    <location>
        <begin position="333"/>
        <end position="354"/>
    </location>
</feature>
<evidence type="ECO:0000259" key="16">
    <source>
        <dbReference type="PROSITE" id="PS50109"/>
    </source>
</evidence>
<evidence type="ECO:0000256" key="13">
    <source>
        <dbReference type="SAM" id="MobiDB-lite"/>
    </source>
</evidence>
<dbReference type="InterPro" id="IPR011623">
    <property type="entry name" value="7TMR_DISM_rcpt_extracell_dom1"/>
</dbReference>
<comment type="subcellular location">
    <subcellularLocation>
        <location evidence="2">Cell membrane</location>
    </subcellularLocation>
</comment>
<dbReference type="SUPFAM" id="SSF52172">
    <property type="entry name" value="CheY-like"/>
    <property type="match status" value="1"/>
</dbReference>
<accession>A0A1G8W845</accession>
<reference evidence="19" key="1">
    <citation type="submission" date="2016-10" db="EMBL/GenBank/DDBJ databases">
        <authorList>
            <person name="Varghese N."/>
            <person name="Submissions S."/>
        </authorList>
    </citation>
    <scope>NUCLEOTIDE SEQUENCE [LARGE SCALE GENOMIC DNA]</scope>
    <source>
        <strain evidence="19">CGMCC 1.11012</strain>
    </source>
</reference>
<dbReference type="AlphaFoldDB" id="A0A1G8W845"/>
<dbReference type="Pfam" id="PF00512">
    <property type="entry name" value="HisKA"/>
    <property type="match status" value="1"/>
</dbReference>
<evidence type="ECO:0000256" key="7">
    <source>
        <dbReference type="ARBA" id="ARBA00022741"/>
    </source>
</evidence>
<feature type="transmembrane region" description="Helical" evidence="14">
    <location>
        <begin position="308"/>
        <end position="327"/>
    </location>
</feature>
<dbReference type="GO" id="GO:0005886">
    <property type="term" value="C:plasma membrane"/>
    <property type="evidence" value="ECO:0007669"/>
    <property type="project" value="UniProtKB-SubCell"/>
</dbReference>
<dbReference type="InterPro" id="IPR001789">
    <property type="entry name" value="Sig_transdc_resp-reg_receiver"/>
</dbReference>
<keyword evidence="4" id="KW-1003">Cell membrane</keyword>
<keyword evidence="11 14" id="KW-0472">Membrane</keyword>
<dbReference type="InterPro" id="IPR003661">
    <property type="entry name" value="HisK_dim/P_dom"/>
</dbReference>
<dbReference type="STRING" id="1174501.SAMN05216192_12336"/>
<evidence type="ECO:0000256" key="9">
    <source>
        <dbReference type="ARBA" id="ARBA00022840"/>
    </source>
</evidence>
<evidence type="ECO:0000259" key="17">
    <source>
        <dbReference type="PROSITE" id="PS50110"/>
    </source>
</evidence>
<dbReference type="InterPro" id="IPR003594">
    <property type="entry name" value="HATPase_dom"/>
</dbReference>
<evidence type="ECO:0000313" key="19">
    <source>
        <dbReference type="Proteomes" id="UP000199050"/>
    </source>
</evidence>
<keyword evidence="10" id="KW-0902">Two-component regulatory system</keyword>
<feature type="compositionally biased region" description="Polar residues" evidence="13">
    <location>
        <begin position="148"/>
        <end position="167"/>
    </location>
</feature>
<dbReference type="EMBL" id="FNDX01000023">
    <property type="protein sequence ID" value="SDJ74491.1"/>
    <property type="molecule type" value="Genomic_DNA"/>
</dbReference>
<feature type="domain" description="Response regulatory" evidence="17">
    <location>
        <begin position="706"/>
        <end position="823"/>
    </location>
</feature>
<keyword evidence="5 12" id="KW-0597">Phosphoprotein</keyword>
<dbReference type="Pfam" id="PF06580">
    <property type="entry name" value="His_kinase"/>
    <property type="match status" value="1"/>
</dbReference>
<keyword evidence="6" id="KW-0808">Transferase</keyword>
<gene>
    <name evidence="18" type="ORF">SAMN05216192_12336</name>
</gene>
<keyword evidence="14" id="KW-0812">Transmembrane</keyword>
<evidence type="ECO:0000256" key="14">
    <source>
        <dbReference type="SAM" id="Phobius"/>
    </source>
</evidence>
<dbReference type="InterPro" id="IPR004358">
    <property type="entry name" value="Sig_transdc_His_kin-like_C"/>
</dbReference>
<dbReference type="InterPro" id="IPR008979">
    <property type="entry name" value="Galactose-bd-like_sf"/>
</dbReference>
<feature type="domain" description="Histidine kinase" evidence="16">
    <location>
        <begin position="932"/>
        <end position="1036"/>
    </location>
</feature>
<evidence type="ECO:0000256" key="1">
    <source>
        <dbReference type="ARBA" id="ARBA00000085"/>
    </source>
</evidence>
<dbReference type="SMART" id="SM00387">
    <property type="entry name" value="HATPase_c"/>
    <property type="match status" value="2"/>
</dbReference>
<evidence type="ECO:0000256" key="12">
    <source>
        <dbReference type="PROSITE-ProRule" id="PRU00169"/>
    </source>
</evidence>
<dbReference type="InterPro" id="IPR010559">
    <property type="entry name" value="Sig_transdc_His_kin_internal"/>
</dbReference>
<dbReference type="SUPFAM" id="SSF47384">
    <property type="entry name" value="Homodimeric domain of signal transducing histidine kinase"/>
    <property type="match status" value="1"/>
</dbReference>
<keyword evidence="14" id="KW-1133">Transmembrane helix</keyword>
<dbReference type="SMART" id="SM00448">
    <property type="entry name" value="REC"/>
    <property type="match status" value="1"/>
</dbReference>
<proteinExistence type="predicted"/>
<keyword evidence="9" id="KW-0067">ATP-binding</keyword>
<dbReference type="GO" id="GO:0000155">
    <property type="term" value="F:phosphorelay sensor kinase activity"/>
    <property type="evidence" value="ECO:0007669"/>
    <property type="project" value="InterPro"/>
</dbReference>
<feature type="signal peptide" evidence="15">
    <location>
        <begin position="1"/>
        <end position="23"/>
    </location>
</feature>
<evidence type="ECO:0000256" key="2">
    <source>
        <dbReference type="ARBA" id="ARBA00004236"/>
    </source>
</evidence>
<dbReference type="PRINTS" id="PR00344">
    <property type="entry name" value="BCTRLSENSOR"/>
</dbReference>
<dbReference type="RefSeq" id="WP_090716256.1">
    <property type="nucleotide sequence ID" value="NZ_CBCSKY010000023.1"/>
</dbReference>
<dbReference type="PROSITE" id="PS50110">
    <property type="entry name" value="RESPONSE_REGULATORY"/>
    <property type="match status" value="1"/>
</dbReference>
<dbReference type="InterPro" id="IPR036097">
    <property type="entry name" value="HisK_dim/P_sf"/>
</dbReference>
<feature type="region of interest" description="Disordered" evidence="13">
    <location>
        <begin position="142"/>
        <end position="167"/>
    </location>
</feature>
<dbReference type="Pfam" id="PF07695">
    <property type="entry name" value="7TMR-DISM_7TM"/>
    <property type="match status" value="1"/>
</dbReference>
<keyword evidence="19" id="KW-1185">Reference proteome</keyword>
<feature type="domain" description="Histidine kinase" evidence="16">
    <location>
        <begin position="437"/>
        <end position="655"/>
    </location>
</feature>
<dbReference type="Gene3D" id="3.30.565.10">
    <property type="entry name" value="Histidine kinase-like ATPase, C-terminal domain"/>
    <property type="match status" value="2"/>
</dbReference>
<evidence type="ECO:0000256" key="10">
    <source>
        <dbReference type="ARBA" id="ARBA00023012"/>
    </source>
</evidence>
<evidence type="ECO:0000256" key="4">
    <source>
        <dbReference type="ARBA" id="ARBA00022475"/>
    </source>
</evidence>
<evidence type="ECO:0000256" key="11">
    <source>
        <dbReference type="ARBA" id="ARBA00023136"/>
    </source>
</evidence>
<dbReference type="PANTHER" id="PTHR43047:SF72">
    <property type="entry name" value="OSMOSENSING HISTIDINE PROTEIN KINASE SLN1"/>
    <property type="match status" value="1"/>
</dbReference>
<dbReference type="Proteomes" id="UP000199050">
    <property type="component" value="Unassembled WGS sequence"/>
</dbReference>
<dbReference type="Gene3D" id="2.60.120.260">
    <property type="entry name" value="Galactose-binding domain-like"/>
    <property type="match status" value="1"/>
</dbReference>
<dbReference type="InterPro" id="IPR011006">
    <property type="entry name" value="CheY-like_superfamily"/>
</dbReference>
<keyword evidence="8 18" id="KW-0418">Kinase</keyword>
<organism evidence="18 19">
    <name type="scientific">Paenibacillus typhae</name>
    <dbReference type="NCBI Taxonomy" id="1174501"/>
    <lineage>
        <taxon>Bacteria</taxon>
        <taxon>Bacillati</taxon>
        <taxon>Bacillota</taxon>
        <taxon>Bacilli</taxon>
        <taxon>Bacillales</taxon>
        <taxon>Paenibacillaceae</taxon>
        <taxon>Paenibacillus</taxon>
    </lineage>
</organism>
<dbReference type="SUPFAM" id="SSF49785">
    <property type="entry name" value="Galactose-binding domain-like"/>
    <property type="match status" value="1"/>
</dbReference>
<dbReference type="CDD" id="cd00082">
    <property type="entry name" value="HisKA"/>
    <property type="match status" value="1"/>
</dbReference>
<dbReference type="Gene3D" id="3.40.50.2300">
    <property type="match status" value="1"/>
</dbReference>
<dbReference type="PROSITE" id="PS50109">
    <property type="entry name" value="HIS_KIN"/>
    <property type="match status" value="2"/>
</dbReference>
<feature type="transmembrane region" description="Helical" evidence="14">
    <location>
        <begin position="361"/>
        <end position="383"/>
    </location>
</feature>
<feature type="transmembrane region" description="Helical" evidence="14">
    <location>
        <begin position="276"/>
        <end position="296"/>
    </location>
</feature>
<dbReference type="OrthoDB" id="9809348at2"/>
<evidence type="ECO:0000256" key="3">
    <source>
        <dbReference type="ARBA" id="ARBA00012438"/>
    </source>
</evidence>
<dbReference type="SUPFAM" id="SSF55874">
    <property type="entry name" value="ATPase domain of HSP90 chaperone/DNA topoisomerase II/histidine kinase"/>
    <property type="match status" value="2"/>
</dbReference>
<dbReference type="GO" id="GO:0009927">
    <property type="term" value="F:histidine phosphotransfer kinase activity"/>
    <property type="evidence" value="ECO:0007669"/>
    <property type="project" value="TreeGrafter"/>
</dbReference>
<dbReference type="FunFam" id="3.30.565.10:FF:000023">
    <property type="entry name" value="PAS domain-containing sensor histidine kinase"/>
    <property type="match status" value="1"/>
</dbReference>
<feature type="transmembrane region" description="Helical" evidence="14">
    <location>
        <begin position="240"/>
        <end position="256"/>
    </location>
</feature>
<keyword evidence="15" id="KW-0732">Signal</keyword>
<sequence length="1039" mass="116331">MKLFDFRLLATRTLGFLCICLLAATAAYPLLSSNSDSCAAVKPGMIDLSACTFDKDSTFTLDGKWEFYWNQLLDPANTSRAEGISYISVPGSWKTWTQRDYGRYGFATYRLQLLLPADNESFALKVNNIRNASQLFINGKPSGGSGIPGQTLNTTEPRNQPYSVTSPSVSGRAEIVIHASNFTYDSGGIAESIRIGTPEAVQALDKRNSVYDMMLVAGFAFISVYFLGQGLQRKEDYSSFQLAMYCFTIVLYMLTHSEKLLFDLSPSISYEWFSKLQLISGVIGFSFVAGYTYTLFPALYSRIFQRITFTYSIGFFLLTLVSSIRLYSRASSILLIFSLISIIYTFYVMLRAVLKKEIGSFYLLIGAIAAIIFTLSLTSNLVLGTGFYSIPPVSGPIFILAEGLFLSARHAHAYETIKQLSHQLARKDRDKDEFLLKTSNELRTPLNAIINISLSLYEGSGGSLSSSQREDMRLILGTGRRLAFMVRDILDYEQIKRERITLHWKQVDIQGIANIVIEVFQFLNIKEDIRIKNRIPPGVYQIEADEHRLMQILYNLLDNALKFTDRGSVVFEAERREDVISISVTDTGRGIPPERLESIFRDYEQVNEADSLESGGLGLGLAITRKLVELHGGSIKVKSAPGRGSTFTFAIPVSQPAPATAEPESRELLLTPVKPPPEAFEDDWKYPAIPLPQYNGGGEAGGDSPRILIVDDDYANLKALTNLLSLENYTITSIRSGKEALALLAEDRNFDLCIIDVMMPEMSGLELCRIIRKTFSPLDLPVLMATAGQQLHFNESAFRAGANDFIHKPYAWSDLKGRVKTLVDLRRSVAERLSSEIAMLRAQIKPHFLYNAINTIIWMSTRDNEKTRQLLYDLSHFLRGSFDFSNQETAIPFEKELELIEAYLSLEQARFGKRLSVQYNIEVSEFMLPPLIVQPIVENAVRHGLMEKIGGGTLVLTTSRQGGNIVITVADNGKGMSDEQLAYWMQDDYRSSPRQGTGIGLKNINRRLLKQFGHPLLLTRGQDGGIEVLIRIPWKDEVS</sequence>
<dbReference type="Gene3D" id="1.10.287.130">
    <property type="match status" value="1"/>
</dbReference>
<evidence type="ECO:0000256" key="6">
    <source>
        <dbReference type="ARBA" id="ARBA00022679"/>
    </source>
</evidence>
<dbReference type="GO" id="GO:0005524">
    <property type="term" value="F:ATP binding"/>
    <property type="evidence" value="ECO:0007669"/>
    <property type="project" value="UniProtKB-KW"/>
</dbReference>
<comment type="catalytic activity">
    <reaction evidence="1">
        <text>ATP + protein L-histidine = ADP + protein N-phospho-L-histidine.</text>
        <dbReference type="EC" id="2.7.13.3"/>
    </reaction>
</comment>
<dbReference type="InterPro" id="IPR036890">
    <property type="entry name" value="HATPase_C_sf"/>
</dbReference>
<dbReference type="PANTHER" id="PTHR43047">
    <property type="entry name" value="TWO-COMPONENT HISTIDINE PROTEIN KINASE"/>
    <property type="match status" value="1"/>
</dbReference>
<name>A0A1G8W845_9BACL</name>
<evidence type="ECO:0000256" key="8">
    <source>
        <dbReference type="ARBA" id="ARBA00022777"/>
    </source>
</evidence>
<feature type="chain" id="PRO_5038748030" description="histidine kinase" evidence="15">
    <location>
        <begin position="24"/>
        <end position="1039"/>
    </location>
</feature>
<dbReference type="EC" id="2.7.13.3" evidence="3"/>
<dbReference type="Pfam" id="PF00072">
    <property type="entry name" value="Response_reg"/>
    <property type="match status" value="1"/>
</dbReference>
<evidence type="ECO:0000313" key="18">
    <source>
        <dbReference type="EMBL" id="SDJ74491.1"/>
    </source>
</evidence>
<dbReference type="Pfam" id="PF02518">
    <property type="entry name" value="HATPase_c"/>
    <property type="match status" value="2"/>
</dbReference>
<dbReference type="InterPro" id="IPR005467">
    <property type="entry name" value="His_kinase_dom"/>
</dbReference>
<feature type="modified residue" description="4-aspartylphosphate" evidence="12">
    <location>
        <position position="756"/>
    </location>
</feature>
<evidence type="ECO:0000256" key="15">
    <source>
        <dbReference type="SAM" id="SignalP"/>
    </source>
</evidence>
<feature type="transmembrane region" description="Helical" evidence="14">
    <location>
        <begin position="210"/>
        <end position="228"/>
    </location>
</feature>
<keyword evidence="7" id="KW-0547">Nucleotide-binding</keyword>
<protein>
    <recommendedName>
        <fullName evidence="3">histidine kinase</fullName>
        <ecNumber evidence="3">2.7.13.3</ecNumber>
    </recommendedName>
</protein>
<dbReference type="SMART" id="SM00388">
    <property type="entry name" value="HisKA"/>
    <property type="match status" value="1"/>
</dbReference>